<sequence length="284" mass="32633">MNPLIDRKCGQMMLNLADDIRVFIYTQTDAYFSTFVFMDIGTTGLPTHQFHPNITELSLLAISRDALEDEKDVPRYQNKLVLCFHPRGGMRGLPAKISRRSCVVPYQYFLELNYKNLCNQEDFDVLAVEEIQLFLRRLEPPICLIAHNGFKFDFPILNSKIWDVKGECYRLVDSRGEEVACADTLHFFRAFPQIFYPVSPNYSVNLSTEIGELQISPPVPEDAPSTQTRPFALENLYTNVFGEPHHAAHTAEGDCIAMIRLVRYLGSCAFSWFDSTHRRLSHIR</sequence>
<dbReference type="InterPro" id="IPR036397">
    <property type="entry name" value="RNaseH_sf"/>
</dbReference>
<evidence type="ECO:0008006" key="9">
    <source>
        <dbReference type="Google" id="ProtNLM"/>
    </source>
</evidence>
<dbReference type="InterPro" id="IPR040393">
    <property type="entry name" value="TREX1/2"/>
</dbReference>
<dbReference type="PANTHER" id="PTHR13058">
    <property type="entry name" value="THREE PRIME REPAIR EXONUCLEASE 1, 2"/>
    <property type="match status" value="1"/>
</dbReference>
<dbReference type="EMBL" id="UYRU01068847">
    <property type="protein sequence ID" value="VDN18075.1"/>
    <property type="molecule type" value="Genomic_DNA"/>
</dbReference>
<accession>A0A3P7LM39</accession>
<comment type="cofactor">
    <cofactor evidence="1">
        <name>Mg(2+)</name>
        <dbReference type="ChEBI" id="CHEBI:18420"/>
    </cofactor>
</comment>
<dbReference type="GO" id="GO:0046872">
    <property type="term" value="F:metal ion binding"/>
    <property type="evidence" value="ECO:0007669"/>
    <property type="project" value="UniProtKB-KW"/>
</dbReference>
<dbReference type="Proteomes" id="UP000281553">
    <property type="component" value="Unassembled WGS sequence"/>
</dbReference>
<evidence type="ECO:0000256" key="5">
    <source>
        <dbReference type="ARBA" id="ARBA00022839"/>
    </source>
</evidence>
<evidence type="ECO:0000256" key="4">
    <source>
        <dbReference type="ARBA" id="ARBA00022801"/>
    </source>
</evidence>
<evidence type="ECO:0000313" key="7">
    <source>
        <dbReference type="EMBL" id="VDN18075.1"/>
    </source>
</evidence>
<dbReference type="GO" id="GO:0008296">
    <property type="term" value="F:3'-5'-DNA exonuclease activity"/>
    <property type="evidence" value="ECO:0007669"/>
    <property type="project" value="TreeGrafter"/>
</dbReference>
<keyword evidence="8" id="KW-1185">Reference proteome</keyword>
<keyword evidence="6" id="KW-0460">Magnesium</keyword>
<evidence type="ECO:0000256" key="6">
    <source>
        <dbReference type="ARBA" id="ARBA00022842"/>
    </source>
</evidence>
<keyword evidence="4" id="KW-0378">Hydrolase</keyword>
<dbReference type="PANTHER" id="PTHR13058:SF19">
    <property type="entry name" value="LD40940P"/>
    <property type="match status" value="1"/>
</dbReference>
<dbReference type="AlphaFoldDB" id="A0A3P7LM39"/>
<name>A0A3P7LM39_DIBLA</name>
<gene>
    <name evidence="7" type="ORF">DILT_LOCUS13091</name>
</gene>
<keyword evidence="5" id="KW-0269">Exonuclease</keyword>
<protein>
    <recommendedName>
        <fullName evidence="9">Exonuclease domain-containing protein</fullName>
    </recommendedName>
</protein>
<dbReference type="GO" id="GO:0006308">
    <property type="term" value="P:DNA catabolic process"/>
    <property type="evidence" value="ECO:0007669"/>
    <property type="project" value="TreeGrafter"/>
</dbReference>
<reference evidence="7 8" key="1">
    <citation type="submission" date="2018-11" db="EMBL/GenBank/DDBJ databases">
        <authorList>
            <consortium name="Pathogen Informatics"/>
        </authorList>
    </citation>
    <scope>NUCLEOTIDE SEQUENCE [LARGE SCALE GENOMIC DNA]</scope>
</reference>
<evidence type="ECO:0000256" key="1">
    <source>
        <dbReference type="ARBA" id="ARBA00001946"/>
    </source>
</evidence>
<keyword evidence="2" id="KW-0540">Nuclease</keyword>
<dbReference type="GO" id="GO:0003676">
    <property type="term" value="F:nucleic acid binding"/>
    <property type="evidence" value="ECO:0007669"/>
    <property type="project" value="InterPro"/>
</dbReference>
<dbReference type="OrthoDB" id="10250935at2759"/>
<dbReference type="SUPFAM" id="SSF53098">
    <property type="entry name" value="Ribonuclease H-like"/>
    <property type="match status" value="1"/>
</dbReference>
<dbReference type="InterPro" id="IPR012337">
    <property type="entry name" value="RNaseH-like_sf"/>
</dbReference>
<organism evidence="7 8">
    <name type="scientific">Dibothriocephalus latus</name>
    <name type="common">Fish tapeworm</name>
    <name type="synonym">Diphyllobothrium latum</name>
    <dbReference type="NCBI Taxonomy" id="60516"/>
    <lineage>
        <taxon>Eukaryota</taxon>
        <taxon>Metazoa</taxon>
        <taxon>Spiralia</taxon>
        <taxon>Lophotrochozoa</taxon>
        <taxon>Platyhelminthes</taxon>
        <taxon>Cestoda</taxon>
        <taxon>Eucestoda</taxon>
        <taxon>Diphyllobothriidea</taxon>
        <taxon>Diphyllobothriidae</taxon>
        <taxon>Dibothriocephalus</taxon>
    </lineage>
</organism>
<evidence type="ECO:0000256" key="3">
    <source>
        <dbReference type="ARBA" id="ARBA00022723"/>
    </source>
</evidence>
<proteinExistence type="predicted"/>
<dbReference type="GO" id="GO:0005737">
    <property type="term" value="C:cytoplasm"/>
    <property type="evidence" value="ECO:0007669"/>
    <property type="project" value="TreeGrafter"/>
</dbReference>
<evidence type="ECO:0000256" key="2">
    <source>
        <dbReference type="ARBA" id="ARBA00022722"/>
    </source>
</evidence>
<evidence type="ECO:0000313" key="8">
    <source>
        <dbReference type="Proteomes" id="UP000281553"/>
    </source>
</evidence>
<keyword evidence="3" id="KW-0479">Metal-binding</keyword>
<dbReference type="Gene3D" id="3.30.420.10">
    <property type="entry name" value="Ribonuclease H-like superfamily/Ribonuclease H"/>
    <property type="match status" value="1"/>
</dbReference>